<dbReference type="KEGG" id="nvi:116417906"/>
<protein>
    <submittedName>
        <fullName evidence="1">Uncharacterized protein</fullName>
    </submittedName>
</protein>
<accession>A0A7M7QKQ2</accession>
<dbReference type="SMR" id="A0A7M7QKQ2"/>
<keyword evidence="2" id="KW-1185">Reference proteome</keyword>
<dbReference type="Proteomes" id="UP000002358">
    <property type="component" value="Unassembled WGS sequence"/>
</dbReference>
<dbReference type="GeneID" id="116417906"/>
<name>A0A7M7QKQ2_NASVI</name>
<dbReference type="AlphaFoldDB" id="A0A7M7QKQ2"/>
<evidence type="ECO:0000313" key="1">
    <source>
        <dbReference type="EnsemblMetazoa" id="XP_031788911"/>
    </source>
</evidence>
<proteinExistence type="predicted"/>
<dbReference type="EnsemblMetazoa" id="XM_031933051">
    <property type="protein sequence ID" value="XP_031788911"/>
    <property type="gene ID" value="LOC116417906"/>
</dbReference>
<evidence type="ECO:0000313" key="2">
    <source>
        <dbReference type="Proteomes" id="UP000002358"/>
    </source>
</evidence>
<reference evidence="1" key="1">
    <citation type="submission" date="2021-01" db="UniProtKB">
        <authorList>
            <consortium name="EnsemblMetazoa"/>
        </authorList>
    </citation>
    <scope>IDENTIFICATION</scope>
</reference>
<dbReference type="RefSeq" id="XP_031788911.1">
    <property type="nucleotide sequence ID" value="XM_031933051.1"/>
</dbReference>
<dbReference type="InParanoid" id="A0A7M7QKQ2"/>
<organism evidence="1 2">
    <name type="scientific">Nasonia vitripennis</name>
    <name type="common">Parasitic wasp</name>
    <dbReference type="NCBI Taxonomy" id="7425"/>
    <lineage>
        <taxon>Eukaryota</taxon>
        <taxon>Metazoa</taxon>
        <taxon>Ecdysozoa</taxon>
        <taxon>Arthropoda</taxon>
        <taxon>Hexapoda</taxon>
        <taxon>Insecta</taxon>
        <taxon>Pterygota</taxon>
        <taxon>Neoptera</taxon>
        <taxon>Endopterygota</taxon>
        <taxon>Hymenoptera</taxon>
        <taxon>Apocrita</taxon>
        <taxon>Proctotrupomorpha</taxon>
        <taxon>Chalcidoidea</taxon>
        <taxon>Pteromalidae</taxon>
        <taxon>Pteromalinae</taxon>
        <taxon>Nasonia</taxon>
    </lineage>
</organism>
<sequence>MSFLNDAPDARSSTFLKELTNKDLTPRKTPPIQKTLIAPLVQDINPSHSKCLAAVNAYKMQMNFFKKKIKEGESEAQKCKGKYEKLAKQTKSAEPSGRHYREIFS</sequence>